<gene>
    <name evidence="1" type="ORF">IYQ_16964</name>
</gene>
<organism evidence="1 2">
    <name type="scientific">Aeromonas salmonicida subsp. salmonicida 01-B526</name>
    <dbReference type="NCBI Taxonomy" id="1076135"/>
    <lineage>
        <taxon>Bacteria</taxon>
        <taxon>Pseudomonadati</taxon>
        <taxon>Pseudomonadota</taxon>
        <taxon>Gammaproteobacteria</taxon>
        <taxon>Aeromonadales</taxon>
        <taxon>Aeromonadaceae</taxon>
        <taxon>Aeromonas</taxon>
    </lineage>
</organism>
<accession>A0ABN0DWZ6</accession>
<dbReference type="Proteomes" id="UP000006428">
    <property type="component" value="Unassembled WGS sequence"/>
</dbReference>
<dbReference type="EMBL" id="AGVO01000061">
    <property type="protein sequence ID" value="EHI51263.1"/>
    <property type="molecule type" value="Genomic_DNA"/>
</dbReference>
<evidence type="ECO:0000313" key="1">
    <source>
        <dbReference type="EMBL" id="EHI51263.1"/>
    </source>
</evidence>
<name>A0ABN0DWZ6_AERSS</name>
<sequence length="61" mass="6904">MGHRAVALLMAAQHDGKKRQEEREKKSCLGIDMPRSQPAIFLVPRISKIQMRKGRSLSGLF</sequence>
<proteinExistence type="predicted"/>
<keyword evidence="2" id="KW-1185">Reference proteome</keyword>
<protein>
    <submittedName>
        <fullName evidence="1">Uncharacterized protein</fullName>
    </submittedName>
</protein>
<evidence type="ECO:0000313" key="2">
    <source>
        <dbReference type="Proteomes" id="UP000006428"/>
    </source>
</evidence>
<comment type="caution">
    <text evidence="1">The sequence shown here is derived from an EMBL/GenBank/DDBJ whole genome shotgun (WGS) entry which is preliminary data.</text>
</comment>
<reference evidence="1 2" key="1">
    <citation type="journal article" date="2012" name="Front. Microbiol.">
        <title>Draft Genome Sequence of the Virulent Strain 01-B526 of the Fish Pathogen Aeromonas salmonicida.</title>
        <authorList>
            <person name="Charette S.J."/>
            <person name="Brochu F."/>
            <person name="Boyle B."/>
            <person name="Filion G."/>
            <person name="Tanaka K.H."/>
            <person name="Derome N."/>
        </authorList>
    </citation>
    <scope>NUCLEOTIDE SEQUENCE [LARGE SCALE GENOMIC DNA]</scope>
    <source>
        <strain evidence="1 2">01-B526</strain>
    </source>
</reference>